<accession>A0AAN4R2Y4</accession>
<dbReference type="KEGG" id="abg:Asbog_02436"/>
<protein>
    <submittedName>
        <fullName evidence="2">Uncharacterized protein</fullName>
    </submittedName>
</protein>
<sequence>MLAFEIIVAGWAALHGYHVTFGPLALDPLISCWIILWGLTQLAPDKACGPIGEASGALGLLCHNQALALICFIPCLIENCRLGPRASGLAWQLAFLAPAGCYLAAHGFFPAQGLTDSLMSTGIDPTMAGHAGDATITPAVRDFASLGALSGEVFLPLAALATLPAFSAMPVLGYSIVVPALLAQTGSFWPVSLILLGGGLCLFLPLRRALAYWPLLLLGLTLSARHGGLADSALAGSEAFILSLLLGVLGKKSSFFQTPLPPLAGFLPFWLGLHVVNGLTGLSPAWTASGMCLSLVLGILMVRAWLASWRALSQPGSAVQERLGAKDSAHIASGAALVHASVEPGMIPSLTLGLCLSVCPGLLIGPVHDAVLTIAGAPHDIWRAWPVWSFAGGDGAFWYPALVFLVPAIIAPAVMTHLPASATSLPAWPAMPIRLRLPWGLRRLLASMRRQGTLLQSGLQRRHNQRNAPEAPSAITGTLPLRAGRFLSHQALVLWLLLVAMALSWLGWSA</sequence>
<keyword evidence="1" id="KW-0472">Membrane</keyword>
<feature type="transmembrane region" description="Helical" evidence="1">
    <location>
        <begin position="188"/>
        <end position="206"/>
    </location>
</feature>
<feature type="transmembrane region" description="Helical" evidence="1">
    <location>
        <begin position="12"/>
        <end position="36"/>
    </location>
</feature>
<name>A0AAN4R2Y4_9PROT</name>
<keyword evidence="1" id="KW-0812">Transmembrane</keyword>
<dbReference type="Proteomes" id="UP000321287">
    <property type="component" value="Unassembled WGS sequence"/>
</dbReference>
<keyword evidence="3" id="KW-1185">Reference proteome</keyword>
<evidence type="ECO:0000313" key="3">
    <source>
        <dbReference type="Proteomes" id="UP000321287"/>
    </source>
</evidence>
<feature type="transmembrane region" description="Helical" evidence="1">
    <location>
        <begin position="285"/>
        <end position="306"/>
    </location>
</feature>
<feature type="transmembrane region" description="Helical" evidence="1">
    <location>
        <begin position="153"/>
        <end position="176"/>
    </location>
</feature>
<evidence type="ECO:0000313" key="2">
    <source>
        <dbReference type="EMBL" id="GEL53700.1"/>
    </source>
</evidence>
<organism evidence="2 3">
    <name type="scientific">Asaia bogorensis NBRC 16594</name>
    <dbReference type="NCBI Taxonomy" id="1231624"/>
    <lineage>
        <taxon>Bacteria</taxon>
        <taxon>Pseudomonadati</taxon>
        <taxon>Pseudomonadota</taxon>
        <taxon>Alphaproteobacteria</taxon>
        <taxon>Acetobacterales</taxon>
        <taxon>Acetobacteraceae</taxon>
        <taxon>Asaia</taxon>
    </lineage>
</organism>
<feature type="transmembrane region" description="Helical" evidence="1">
    <location>
        <begin position="397"/>
        <end position="415"/>
    </location>
</feature>
<dbReference type="AlphaFoldDB" id="A0AAN4R2Y4"/>
<feature type="transmembrane region" description="Helical" evidence="1">
    <location>
        <begin position="226"/>
        <end position="248"/>
    </location>
</feature>
<feature type="transmembrane region" description="Helical" evidence="1">
    <location>
        <begin position="491"/>
        <end position="508"/>
    </location>
</feature>
<keyword evidence="1" id="KW-1133">Transmembrane helix</keyword>
<proteinExistence type="predicted"/>
<reference evidence="2 3" key="1">
    <citation type="submission" date="2019-07" db="EMBL/GenBank/DDBJ databases">
        <title>Whole genome shotgun sequence of Asaia bogorensis NBRC 16594.</title>
        <authorList>
            <person name="Hosoyama A."/>
            <person name="Uohara A."/>
            <person name="Ohji S."/>
            <person name="Ichikawa N."/>
        </authorList>
    </citation>
    <scope>NUCLEOTIDE SEQUENCE [LARGE SCALE GENOMIC DNA]</scope>
    <source>
        <strain evidence="2 3">NBRC 16594</strain>
    </source>
</reference>
<feature type="transmembrane region" description="Helical" evidence="1">
    <location>
        <begin position="89"/>
        <end position="109"/>
    </location>
</feature>
<evidence type="ECO:0000256" key="1">
    <source>
        <dbReference type="SAM" id="Phobius"/>
    </source>
</evidence>
<gene>
    <name evidence="2" type="ORF">ABO01nite_17070</name>
</gene>
<comment type="caution">
    <text evidence="2">The sequence shown here is derived from an EMBL/GenBank/DDBJ whole genome shotgun (WGS) entry which is preliminary data.</text>
</comment>
<dbReference type="EMBL" id="BJVS01000004">
    <property type="protein sequence ID" value="GEL53700.1"/>
    <property type="molecule type" value="Genomic_DNA"/>
</dbReference>
<feature type="transmembrane region" description="Helical" evidence="1">
    <location>
        <begin position="260"/>
        <end position="279"/>
    </location>
</feature>